<sequence>MVYDFLLEFIDHFGYIALFLVLCLGLIGLPIPNEVVLMTAGTLSAAGILYYPFAYLAVSLGICSAMTFSYVVGRFFIKTRLFRSMQKSAKTERYFIISEKWFDKYGGYAIGMSLCLPFLRHITMYVAGMNKMPYRKFALYAYPSAFLWTLVYFLLGIVVKDQIMEIGTMIEHYGTILVVVLIACLLLYLLYRSSRSKQHHKTISGRK</sequence>
<evidence type="ECO:0000256" key="2">
    <source>
        <dbReference type="SAM" id="Phobius"/>
    </source>
</evidence>
<organism evidence="4 5">
    <name type="scientific">Paenibacillus gallinarum</name>
    <dbReference type="NCBI Taxonomy" id="2762232"/>
    <lineage>
        <taxon>Bacteria</taxon>
        <taxon>Bacillati</taxon>
        <taxon>Bacillota</taxon>
        <taxon>Bacilli</taxon>
        <taxon>Bacillales</taxon>
        <taxon>Paenibacillaceae</taxon>
        <taxon>Paenibacillus</taxon>
    </lineage>
</organism>
<feature type="transmembrane region" description="Helical" evidence="2">
    <location>
        <begin position="12"/>
        <end position="33"/>
    </location>
</feature>
<keyword evidence="2" id="KW-1133">Transmembrane helix</keyword>
<dbReference type="PANTHER" id="PTHR42709">
    <property type="entry name" value="ALKALINE PHOSPHATASE LIKE PROTEIN"/>
    <property type="match status" value="1"/>
</dbReference>
<evidence type="ECO:0000259" key="3">
    <source>
        <dbReference type="Pfam" id="PF09335"/>
    </source>
</evidence>
<keyword evidence="2" id="KW-0812">Transmembrane</keyword>
<keyword evidence="5" id="KW-1185">Reference proteome</keyword>
<dbReference type="InterPro" id="IPR032816">
    <property type="entry name" value="VTT_dom"/>
</dbReference>
<dbReference type="EMBL" id="JACSQL010000006">
    <property type="protein sequence ID" value="MBD7969137.1"/>
    <property type="molecule type" value="Genomic_DNA"/>
</dbReference>
<evidence type="ECO:0000256" key="1">
    <source>
        <dbReference type="ARBA" id="ARBA00010792"/>
    </source>
</evidence>
<evidence type="ECO:0000313" key="5">
    <source>
        <dbReference type="Proteomes" id="UP000608071"/>
    </source>
</evidence>
<feature type="transmembrane region" description="Helical" evidence="2">
    <location>
        <begin position="137"/>
        <end position="158"/>
    </location>
</feature>
<keyword evidence="2" id="KW-0472">Membrane</keyword>
<proteinExistence type="inferred from homology"/>
<name>A0ABR8T047_9BACL</name>
<feature type="domain" description="VTT" evidence="3">
    <location>
        <begin position="31"/>
        <end position="156"/>
    </location>
</feature>
<reference evidence="4 5" key="1">
    <citation type="submission" date="2020-08" db="EMBL/GenBank/DDBJ databases">
        <title>A Genomic Blueprint of the Chicken Gut Microbiome.</title>
        <authorList>
            <person name="Gilroy R."/>
            <person name="Ravi A."/>
            <person name="Getino M."/>
            <person name="Pursley I."/>
            <person name="Horton D.L."/>
            <person name="Alikhan N.-F."/>
            <person name="Baker D."/>
            <person name="Gharbi K."/>
            <person name="Hall N."/>
            <person name="Watson M."/>
            <person name="Adriaenssens E.M."/>
            <person name="Foster-Nyarko E."/>
            <person name="Jarju S."/>
            <person name="Secka A."/>
            <person name="Antonio M."/>
            <person name="Oren A."/>
            <person name="Chaudhuri R."/>
            <person name="La Ragione R.M."/>
            <person name="Hildebrand F."/>
            <person name="Pallen M.J."/>
        </authorList>
    </citation>
    <scope>NUCLEOTIDE SEQUENCE [LARGE SCALE GENOMIC DNA]</scope>
    <source>
        <strain evidence="4 5">Sa2BVA9</strain>
    </source>
</reference>
<feature type="transmembrane region" description="Helical" evidence="2">
    <location>
        <begin position="53"/>
        <end position="77"/>
    </location>
</feature>
<dbReference type="Proteomes" id="UP000608071">
    <property type="component" value="Unassembled WGS sequence"/>
</dbReference>
<dbReference type="PANTHER" id="PTHR42709:SF9">
    <property type="entry name" value="ALKALINE PHOSPHATASE LIKE PROTEIN"/>
    <property type="match status" value="1"/>
</dbReference>
<evidence type="ECO:0000313" key="4">
    <source>
        <dbReference type="EMBL" id="MBD7969137.1"/>
    </source>
</evidence>
<comment type="caution">
    <text evidence="4">The sequence shown here is derived from an EMBL/GenBank/DDBJ whole genome shotgun (WGS) entry which is preliminary data.</text>
</comment>
<dbReference type="Pfam" id="PF09335">
    <property type="entry name" value="VTT_dom"/>
    <property type="match status" value="1"/>
</dbReference>
<protein>
    <submittedName>
        <fullName evidence="4">DedA family protein</fullName>
    </submittedName>
</protein>
<dbReference type="RefSeq" id="WP_191800876.1">
    <property type="nucleotide sequence ID" value="NZ_JACSQL010000006.1"/>
</dbReference>
<feature type="transmembrane region" description="Helical" evidence="2">
    <location>
        <begin position="170"/>
        <end position="191"/>
    </location>
</feature>
<dbReference type="InterPro" id="IPR051311">
    <property type="entry name" value="DedA_domain"/>
</dbReference>
<gene>
    <name evidence="4" type="ORF">H9647_13755</name>
</gene>
<comment type="similarity">
    <text evidence="1">Belongs to the DedA family.</text>
</comment>
<accession>A0ABR8T047</accession>